<dbReference type="SUPFAM" id="SSF49879">
    <property type="entry name" value="SMAD/FHA domain"/>
    <property type="match status" value="1"/>
</dbReference>
<feature type="binding site" evidence="4">
    <location>
        <begin position="699"/>
        <end position="706"/>
    </location>
    <ligand>
        <name>ATP</name>
        <dbReference type="ChEBI" id="CHEBI:30616"/>
    </ligand>
</feature>
<gene>
    <name evidence="8" type="primary">essC</name>
    <name evidence="8" type="ORF">ENKNEFLB_00471</name>
</gene>
<dbReference type="Pfam" id="PF00498">
    <property type="entry name" value="FHA"/>
    <property type="match status" value="1"/>
</dbReference>
<dbReference type="PROSITE" id="PS50006">
    <property type="entry name" value="FHA_DOMAIN"/>
    <property type="match status" value="1"/>
</dbReference>
<evidence type="ECO:0000313" key="8">
    <source>
        <dbReference type="EMBL" id="QVT78099.1"/>
    </source>
</evidence>
<feature type="compositionally biased region" description="Polar residues" evidence="5">
    <location>
        <begin position="232"/>
        <end position="242"/>
    </location>
</feature>
<dbReference type="InterPro" id="IPR050206">
    <property type="entry name" value="FtsK/SpoIIIE/SftA"/>
</dbReference>
<dbReference type="PANTHER" id="PTHR22683:SF1">
    <property type="entry name" value="TYPE VII SECRETION SYSTEM PROTEIN ESSC"/>
    <property type="match status" value="1"/>
</dbReference>
<dbReference type="SUPFAM" id="SSF52540">
    <property type="entry name" value="P-loop containing nucleoside triphosphate hydrolases"/>
    <property type="match status" value="3"/>
</dbReference>
<feature type="domain" description="FtsK" evidence="7">
    <location>
        <begin position="681"/>
        <end position="871"/>
    </location>
</feature>
<proteinExistence type="predicted"/>
<protein>
    <submittedName>
        <fullName evidence="8">ESAT-6 secretion machinery protein EssC</fullName>
    </submittedName>
</protein>
<accession>A0ABX8ECJ4</accession>
<feature type="compositionally biased region" description="Pro residues" evidence="5">
    <location>
        <begin position="245"/>
        <end position="256"/>
    </location>
</feature>
<dbReference type="RefSeq" id="WP_214057731.1">
    <property type="nucleotide sequence ID" value="NZ_BAAAHS010000222.1"/>
</dbReference>
<dbReference type="InterPro" id="IPR008984">
    <property type="entry name" value="SMAD_FHA_dom_sf"/>
</dbReference>
<dbReference type="CDD" id="cd01127">
    <property type="entry name" value="TrwB_TraG_TraD_VirD4"/>
    <property type="match status" value="1"/>
</dbReference>
<feature type="region of interest" description="Disordered" evidence="5">
    <location>
        <begin position="224"/>
        <end position="269"/>
    </location>
</feature>
<name>A0ABX8ECJ4_9ACTN</name>
<evidence type="ECO:0000259" key="6">
    <source>
        <dbReference type="PROSITE" id="PS50006"/>
    </source>
</evidence>
<evidence type="ECO:0000256" key="1">
    <source>
        <dbReference type="ARBA" id="ARBA00022553"/>
    </source>
</evidence>
<dbReference type="Gene3D" id="2.60.200.20">
    <property type="match status" value="1"/>
</dbReference>
<keyword evidence="3 4" id="KW-0067">ATP-binding</keyword>
<dbReference type="PANTHER" id="PTHR22683">
    <property type="entry name" value="SPORULATION PROTEIN RELATED"/>
    <property type="match status" value="1"/>
</dbReference>
<feature type="binding site" evidence="4">
    <location>
        <begin position="1038"/>
        <end position="1045"/>
    </location>
    <ligand>
        <name>ATP</name>
        <dbReference type="ChEBI" id="CHEBI:30616"/>
    </ligand>
</feature>
<dbReference type="Proteomes" id="UP000679307">
    <property type="component" value="Chromosome"/>
</dbReference>
<dbReference type="Pfam" id="PF01580">
    <property type="entry name" value="FtsK_SpoIIIE"/>
    <property type="match status" value="2"/>
</dbReference>
<evidence type="ECO:0000256" key="5">
    <source>
        <dbReference type="SAM" id="MobiDB-lite"/>
    </source>
</evidence>
<dbReference type="InterPro" id="IPR003593">
    <property type="entry name" value="AAA+_ATPase"/>
</dbReference>
<dbReference type="InterPro" id="IPR000253">
    <property type="entry name" value="FHA_dom"/>
</dbReference>
<feature type="domain" description="FHA" evidence="6">
    <location>
        <begin position="103"/>
        <end position="152"/>
    </location>
</feature>
<dbReference type="SMART" id="SM00240">
    <property type="entry name" value="FHA"/>
    <property type="match status" value="1"/>
</dbReference>
<dbReference type="InterPro" id="IPR027417">
    <property type="entry name" value="P-loop_NTPase"/>
</dbReference>
<sequence>MRVTIDVDGTPHDVELAQAAGTATLADLVEQVCGQLLAAADEVWVDERKHAASDRLADVTLLEGSRVGRDPLSRTTPVTSWTATVSGGLDAGRVVPLPRQRALTIGRAPLADITVDSPSTSWNHASLTLEEDGVRVRDVGSTNGTVVEGERVATLAELEAAAAAEAEEAAKAEKTGVAAKVSGLRRKDEETEEPEPIVDGVLVTEEAVVLVGGAAITLRRKPAEPLAPAPGSLNNVTPSGTAPFNRPPRPGRPPAPEEITPPVKKDDPPPSRFPLATVIGPLVLAVAMVFVLGNAKFALIAGLSPILGIGTYYEQKRRRTKEIEEEETRFAEALETFASDIAEAAAAERARRRAELPDPATTIRRAALPSTLMWQRRFSADDFLKLNAGVGDVGWAPPIDDSSNGKRLHDAAKKTIRASILGSAPVEVDLGNAGVVGIVGDREGALAVARSLVAQAAVHVGPADLTIGVFCDRGRDADWSWTQWLPHSRRLGDSAGGHWLSDDRSRSEAMLRGLRDNVDRQPTPAVLLVLDSDVLLEGRNAPARTLLGHGRRISSTSPINPNQREVHVAGIVVASSHEQLPSSCTVVLEVQPDALGTATRPDDLTTVDDVVLAGLDLPTARRCALDLARFDDPELVVPGAALPSMVRLPPLLGIEEISREAIRESWRTSTRIKAPIGVGETGGFELDLVRDGPHGLVGGTTGSGKSEFLRSLVAGLAARTDPTRLTFILIDFKGGAAFAACERLPHTIGTVSNLDAQLADRAIRALEAEMRYRQEMFAAAGEGVDNLDAYLATNPAEPMPRLLLVVDEFAMLAKEYPDVLSSLVSVGAVGRTLGVHMILATQRPAGVVNDDILANTNLRVALRVQSRDDSSNVIGVPTASAIGRTQMGRAFVKLGQDDITPVQTALVTGRAQAESSTVVEAHPLGFGVTITPEQVEVDDKDAPTDLDLLIDAIVEANDEMGYAPPRPVWPEALGERVELAGPYAPALAEPDPHGPAPLPVVGSVEGGRVLFAISDEPDRQRQIPAAWDLGNGNALMMGIPGSGTSTALATIGLTVCAATSPEDVDLLVMDLGSRDLAPLRDLPHLVGYVGSGAAAREEQVRLLKYVRAELDRRRASSGPYRRLVVLIDGLATLRDEYDDYEGIRLLEGLYRAWTDGPDLGMHFVASTARVKAVPPAIDEVTTQKWLFRLADAYDYSTAGVPAKLAPPPVPGRCVLAETKLQTHVATPAGGLAAAVEAVRGTWSGAQRKATVIGRLPEVVSVADLGVGARIDTEPWLLPVGIAEADLGVAALELWQGEHVMVTGPARSGKSTLLLAMAETIRTAATAAGTPVAIWGVCGRRSPLGDAGLDKVAVGEEDLAALLATARVHRGQLVLLIDDAEQLDDRDQAITGLLDAKLPGLTVIAAGRSDDLRGMYSHWSKTVRKSRCGVLLMPNVDFDGDLLGVSSLPRKAPVALTVGRGYAVSGGAVGLVQTATPTPAPAAGEPAVAG</sequence>
<keyword evidence="9" id="KW-1185">Reference proteome</keyword>
<evidence type="ECO:0000256" key="2">
    <source>
        <dbReference type="ARBA" id="ARBA00022741"/>
    </source>
</evidence>
<evidence type="ECO:0000256" key="3">
    <source>
        <dbReference type="ARBA" id="ARBA00022840"/>
    </source>
</evidence>
<keyword evidence="2 4" id="KW-0547">Nucleotide-binding</keyword>
<dbReference type="EMBL" id="CP075371">
    <property type="protein sequence ID" value="QVT78099.1"/>
    <property type="molecule type" value="Genomic_DNA"/>
</dbReference>
<organism evidence="8 9">
    <name type="scientific">Nocardioides aquaticus</name>
    <dbReference type="NCBI Taxonomy" id="160826"/>
    <lineage>
        <taxon>Bacteria</taxon>
        <taxon>Bacillati</taxon>
        <taxon>Actinomycetota</taxon>
        <taxon>Actinomycetes</taxon>
        <taxon>Propionibacteriales</taxon>
        <taxon>Nocardioidaceae</taxon>
        <taxon>Nocardioides</taxon>
    </lineage>
</organism>
<evidence type="ECO:0000256" key="4">
    <source>
        <dbReference type="PROSITE-ProRule" id="PRU00289"/>
    </source>
</evidence>
<dbReference type="InterPro" id="IPR002543">
    <property type="entry name" value="FtsK_dom"/>
</dbReference>
<reference evidence="8 9" key="1">
    <citation type="submission" date="2021-05" db="EMBL/GenBank/DDBJ databases">
        <title>Complete genome of Nocardioides aquaticus KCTC 9944T isolated from meromictic and hypersaline Ekho Lake, Antarctica.</title>
        <authorList>
            <person name="Hwang K."/>
            <person name="Kim K.M."/>
            <person name="Choe H."/>
        </authorList>
    </citation>
    <scope>NUCLEOTIDE SEQUENCE [LARGE SCALE GENOMIC DNA]</scope>
    <source>
        <strain evidence="8 9">KCTC 9944</strain>
    </source>
</reference>
<evidence type="ECO:0000259" key="7">
    <source>
        <dbReference type="PROSITE" id="PS50901"/>
    </source>
</evidence>
<feature type="domain" description="FtsK" evidence="7">
    <location>
        <begin position="1022"/>
        <end position="1196"/>
    </location>
</feature>
<keyword evidence="1" id="KW-0597">Phosphoprotein</keyword>
<evidence type="ECO:0000313" key="9">
    <source>
        <dbReference type="Proteomes" id="UP000679307"/>
    </source>
</evidence>
<dbReference type="SMART" id="SM00382">
    <property type="entry name" value="AAA"/>
    <property type="match status" value="3"/>
</dbReference>
<dbReference type="PROSITE" id="PS50901">
    <property type="entry name" value="FTSK"/>
    <property type="match status" value="2"/>
</dbReference>
<dbReference type="Gene3D" id="3.40.50.300">
    <property type="entry name" value="P-loop containing nucleotide triphosphate hydrolases"/>
    <property type="match status" value="4"/>
</dbReference>
<dbReference type="CDD" id="cd00060">
    <property type="entry name" value="FHA"/>
    <property type="match status" value="1"/>
</dbReference>